<feature type="transmembrane region" description="Helical" evidence="1">
    <location>
        <begin position="55"/>
        <end position="76"/>
    </location>
</feature>
<organism evidence="2">
    <name type="scientific">Neisseria leonii</name>
    <dbReference type="NCBI Taxonomy" id="2995413"/>
    <lineage>
        <taxon>Bacteria</taxon>
        <taxon>Pseudomonadati</taxon>
        <taxon>Pseudomonadota</taxon>
        <taxon>Betaproteobacteria</taxon>
        <taxon>Neisseriales</taxon>
        <taxon>Neisseriaceae</taxon>
        <taxon>Neisseria</taxon>
    </lineage>
</organism>
<evidence type="ECO:0000313" key="3">
    <source>
        <dbReference type="EMBL" id="WWY03523.1"/>
    </source>
</evidence>
<feature type="transmembrane region" description="Helical" evidence="1">
    <location>
        <begin position="171"/>
        <end position="195"/>
    </location>
</feature>
<evidence type="ECO:0000313" key="4">
    <source>
        <dbReference type="Proteomes" id="UP001149607"/>
    </source>
</evidence>
<evidence type="ECO:0000313" key="2">
    <source>
        <dbReference type="EMBL" id="MDD9327127.1"/>
    </source>
</evidence>
<protein>
    <submittedName>
        <fullName evidence="2">Uncharacterized protein</fullName>
    </submittedName>
</protein>
<name>A0A9X4E0D2_9NEIS</name>
<keyword evidence="1" id="KW-0812">Transmembrane</keyword>
<dbReference type="AlphaFoldDB" id="A0A9X4E0D2"/>
<feature type="transmembrane region" description="Helical" evidence="1">
    <location>
        <begin position="30"/>
        <end position="49"/>
    </location>
</feature>
<keyword evidence="1" id="KW-1133">Transmembrane helix</keyword>
<proteinExistence type="predicted"/>
<dbReference type="RefSeq" id="WP_274584406.1">
    <property type="nucleotide sequence ID" value="NZ_CP146598.1"/>
</dbReference>
<feature type="transmembrane region" description="Helical" evidence="1">
    <location>
        <begin position="96"/>
        <end position="121"/>
    </location>
</feature>
<feature type="transmembrane region" description="Helical" evidence="1">
    <location>
        <begin position="6"/>
        <end position="23"/>
    </location>
</feature>
<gene>
    <name evidence="2" type="ORF">ORY91_000508</name>
    <name evidence="3" type="ORF">V9W64_01910</name>
</gene>
<sequence>MVWNDPALWAVAAQISLFALAAWHGRQRRWLGGALLLWLLADTLAGRLVPSAPSLRRLILLYAPQFYIAAASVCLLPQLRRVENGMWRIGCGSGLLTLYAVSGWVSTSAALLLAALVWWQYPNGITPYAAAGLMQLYFFQPLYWLAMQSVLMLLFYVHARWDGQGAQDFDGARLHFGLMAALAMQTACVLAAFGVRP</sequence>
<dbReference type="Proteomes" id="UP001149607">
    <property type="component" value="Chromosome"/>
</dbReference>
<accession>A0A9X4E0D2</accession>
<feature type="transmembrane region" description="Helical" evidence="1">
    <location>
        <begin position="141"/>
        <end position="159"/>
    </location>
</feature>
<dbReference type="EMBL" id="CP146598">
    <property type="protein sequence ID" value="WWY03523.1"/>
    <property type="molecule type" value="Genomic_DNA"/>
</dbReference>
<evidence type="ECO:0000256" key="1">
    <source>
        <dbReference type="SAM" id="Phobius"/>
    </source>
</evidence>
<keyword evidence="1" id="KW-0472">Membrane</keyword>
<reference evidence="3" key="2">
    <citation type="submission" date="2024-02" db="EMBL/GenBank/DDBJ databases">
        <title>Neisseria leonii sp. nov.</title>
        <authorList>
            <person name="Boutroux M."/>
            <person name="Favre-Rochex S."/>
            <person name="Gorgette O."/>
            <person name="Touak G."/>
            <person name="Muhle E."/>
            <person name="Chesneau O."/>
            <person name="Clermont D."/>
            <person name="Rahi P."/>
        </authorList>
    </citation>
    <scope>NUCLEOTIDE SEQUENCE</scope>
    <source>
        <strain evidence="3">51.81</strain>
    </source>
</reference>
<keyword evidence="4" id="KW-1185">Reference proteome</keyword>
<reference evidence="2" key="1">
    <citation type="submission" date="2022-10" db="EMBL/GenBank/DDBJ databases">
        <authorList>
            <person name="Boutroux M."/>
        </authorList>
    </citation>
    <scope>NUCLEOTIDE SEQUENCE</scope>
    <source>
        <strain evidence="2">51.81</strain>
    </source>
</reference>
<dbReference type="EMBL" id="JAPQFL010000001">
    <property type="protein sequence ID" value="MDD9327127.1"/>
    <property type="molecule type" value="Genomic_DNA"/>
</dbReference>